<accession>A0AAU8MN63</accession>
<reference evidence="1" key="1">
    <citation type="submission" date="2024-06" db="EMBL/GenBank/DDBJ databases">
        <authorList>
            <person name="Al-Khalidi N."/>
            <person name="Al-Zurfi S.M."/>
            <person name="Lahuf A."/>
        </authorList>
    </citation>
    <scope>NUCLEOTIDE SEQUENCE</scope>
    <source>
        <strain evidence="1">Karbala-1</strain>
    </source>
</reference>
<organism evidence="1">
    <name type="scientific">Wolbachia endosymbiont of Ephestia elutella</name>
    <dbReference type="NCBI Taxonomy" id="3231696"/>
    <lineage>
        <taxon>Bacteria</taxon>
        <taxon>Pseudomonadati</taxon>
        <taxon>Pseudomonadota</taxon>
        <taxon>Alphaproteobacteria</taxon>
        <taxon>Rickettsiales</taxon>
        <taxon>Anaplasmataceae</taxon>
        <taxon>Wolbachieae</taxon>
        <taxon>Wolbachia</taxon>
    </lineage>
</organism>
<name>A0AAU8MN63_9RICK</name>
<proteinExistence type="predicted"/>
<evidence type="ECO:0000313" key="1">
    <source>
        <dbReference type="EMBL" id="XCO72986.1"/>
    </source>
</evidence>
<dbReference type="AlphaFoldDB" id="A0AAU8MN63"/>
<protein>
    <submittedName>
        <fullName evidence="1">Uncharacterized protein</fullName>
    </submittedName>
</protein>
<sequence length="57" mass="6755">MNIPLYNEIVRPASQHHDEPFTLAESYIADGHLFIKNQDFGILNDFNEMFYKSDEFM</sequence>
<gene>
    <name evidence="1" type="ORF">ABS251_02560</name>
</gene>
<dbReference type="EMBL" id="CP159923">
    <property type="protein sequence ID" value="XCO72986.1"/>
    <property type="molecule type" value="Genomic_DNA"/>
</dbReference>